<reference evidence="1 2" key="1">
    <citation type="submission" date="2020-04" db="EMBL/GenBank/DDBJ databases">
        <authorList>
            <person name="Hitch T.C.A."/>
            <person name="Wylensek D."/>
            <person name="Clavel T."/>
        </authorList>
    </citation>
    <scope>NUCLEOTIDE SEQUENCE [LARGE SCALE GENOMIC DNA]</scope>
    <source>
        <strain evidence="1 2">COR2-253-APC-1A</strain>
    </source>
</reference>
<protein>
    <submittedName>
        <fullName evidence="1">Uncharacterized protein</fullName>
    </submittedName>
</protein>
<dbReference type="Proteomes" id="UP000576225">
    <property type="component" value="Unassembled WGS sequence"/>
</dbReference>
<name>A0A848ASI9_9BACT</name>
<organism evidence="1 2">
    <name type="scientific">Victivallis vadensis</name>
    <dbReference type="NCBI Taxonomy" id="172901"/>
    <lineage>
        <taxon>Bacteria</taxon>
        <taxon>Pseudomonadati</taxon>
        <taxon>Lentisphaerota</taxon>
        <taxon>Lentisphaeria</taxon>
        <taxon>Victivallales</taxon>
        <taxon>Victivallaceae</taxon>
        <taxon>Victivallis</taxon>
    </lineage>
</organism>
<comment type="caution">
    <text evidence="1">The sequence shown here is derived from an EMBL/GenBank/DDBJ whole genome shotgun (WGS) entry which is preliminary data.</text>
</comment>
<gene>
    <name evidence="1" type="ORF">HF882_01195</name>
</gene>
<accession>A0A848ASI9</accession>
<evidence type="ECO:0000313" key="2">
    <source>
        <dbReference type="Proteomes" id="UP000576225"/>
    </source>
</evidence>
<proteinExistence type="predicted"/>
<dbReference type="AlphaFoldDB" id="A0A848ASI9"/>
<sequence>MNRLKELKQLRNLAESLQLENCQILRKYNMQELCSIYNGIGPDAFPSWLRDAISALHPTLAVVALIHDVEWHESDQSQEKFDESNARFKQNGYIAAKAEYAWYDPRRYIVMNQARRFGNICQKFGWKAWTSPCECAVCEKKRRKEKKENA</sequence>
<evidence type="ECO:0000313" key="1">
    <source>
        <dbReference type="EMBL" id="NMD85193.1"/>
    </source>
</evidence>
<dbReference type="RefSeq" id="WP_168961272.1">
    <property type="nucleotide sequence ID" value="NZ_CALXNT010000088.1"/>
</dbReference>
<dbReference type="EMBL" id="JABAEW010000002">
    <property type="protein sequence ID" value="NMD85193.1"/>
    <property type="molecule type" value="Genomic_DNA"/>
</dbReference>